<comment type="caution">
    <text evidence="6">The sequence shown here is derived from an EMBL/GenBank/DDBJ whole genome shotgun (WGS) entry which is preliminary data.</text>
</comment>
<feature type="region of interest" description="Disordered" evidence="4">
    <location>
        <begin position="1"/>
        <end position="37"/>
    </location>
</feature>
<dbReference type="InterPro" id="IPR008889">
    <property type="entry name" value="VQ"/>
</dbReference>
<feature type="compositionally biased region" description="Low complexity" evidence="4">
    <location>
        <begin position="55"/>
        <end position="71"/>
    </location>
</feature>
<feature type="region of interest" description="Disordered" evidence="4">
    <location>
        <begin position="55"/>
        <end position="85"/>
    </location>
</feature>
<organism evidence="6 7">
    <name type="scientific">Digitaria exilis</name>
    <dbReference type="NCBI Taxonomy" id="1010633"/>
    <lineage>
        <taxon>Eukaryota</taxon>
        <taxon>Viridiplantae</taxon>
        <taxon>Streptophyta</taxon>
        <taxon>Embryophyta</taxon>
        <taxon>Tracheophyta</taxon>
        <taxon>Spermatophyta</taxon>
        <taxon>Magnoliopsida</taxon>
        <taxon>Liliopsida</taxon>
        <taxon>Poales</taxon>
        <taxon>Poaceae</taxon>
        <taxon>PACMAD clade</taxon>
        <taxon>Panicoideae</taxon>
        <taxon>Panicodae</taxon>
        <taxon>Paniceae</taxon>
        <taxon>Anthephorinae</taxon>
        <taxon>Digitaria</taxon>
    </lineage>
</organism>
<dbReference type="InterPro" id="IPR039611">
    <property type="entry name" value="VQ_4/11/13/19/31/33"/>
</dbReference>
<feature type="domain" description="VQ" evidence="5">
    <location>
        <begin position="30"/>
        <end position="56"/>
    </location>
</feature>
<gene>
    <name evidence="6" type="ORF">HU200_030872</name>
</gene>
<feature type="compositionally biased region" description="Pro residues" evidence="4">
    <location>
        <begin position="72"/>
        <end position="82"/>
    </location>
</feature>
<name>A0A835BW41_9POAL</name>
<comment type="subcellular location">
    <subcellularLocation>
        <location evidence="1">Nucleus</location>
    </subcellularLocation>
</comment>
<evidence type="ECO:0000313" key="7">
    <source>
        <dbReference type="Proteomes" id="UP000636709"/>
    </source>
</evidence>
<evidence type="ECO:0000256" key="3">
    <source>
        <dbReference type="ARBA" id="ARBA00023242"/>
    </source>
</evidence>
<keyword evidence="2" id="KW-0597">Phosphoprotein</keyword>
<accession>A0A835BW41</accession>
<evidence type="ECO:0000256" key="4">
    <source>
        <dbReference type="SAM" id="MobiDB-lite"/>
    </source>
</evidence>
<keyword evidence="7" id="KW-1185">Reference proteome</keyword>
<dbReference type="Proteomes" id="UP000636709">
    <property type="component" value="Unassembled WGS sequence"/>
</dbReference>
<sequence length="288" mass="29589">MDAGAAATTARERPAPPSPLPQASADPSNPFPTTFVQADTTSFKQVVQILTGTPETAAAAAAGGAQASPQAPQKPAPAPTGPKKPAFKLYERRSSMKSLKMLCPLLPAAAAFAAGGSAAANGFSPRGFSPRGLEVLSPSMLDFPSLALGSPVTPLPPLPGSVEAAAAEDRAIAEKGFYLHPRPAGAAQAAPALPPAVADQPAVTVSRSWVPHPSSKLRLAPARYALLAANRRAPKREADLIFTAGKADGGTLAVAAAAARVHGERQRRRIADATRRAVSFAWRSLLPR</sequence>
<reference evidence="6" key="1">
    <citation type="submission" date="2020-07" db="EMBL/GenBank/DDBJ databases">
        <title>Genome sequence and genetic diversity analysis of an under-domesticated orphan crop, white fonio (Digitaria exilis).</title>
        <authorList>
            <person name="Bennetzen J.L."/>
            <person name="Chen S."/>
            <person name="Ma X."/>
            <person name="Wang X."/>
            <person name="Yssel A.E.J."/>
            <person name="Chaluvadi S.R."/>
            <person name="Johnson M."/>
            <person name="Gangashetty P."/>
            <person name="Hamidou F."/>
            <person name="Sanogo M.D."/>
            <person name="Zwaenepoel A."/>
            <person name="Wallace J."/>
            <person name="Van De Peer Y."/>
            <person name="Van Deynze A."/>
        </authorList>
    </citation>
    <scope>NUCLEOTIDE SEQUENCE</scope>
    <source>
        <tissue evidence="6">Leaves</tissue>
    </source>
</reference>
<dbReference type="PANTHER" id="PTHR33402:SF45">
    <property type="entry name" value="OS01G0201250 PROTEIN"/>
    <property type="match status" value="1"/>
</dbReference>
<proteinExistence type="predicted"/>
<dbReference type="OrthoDB" id="776586at2759"/>
<dbReference type="Pfam" id="PF05678">
    <property type="entry name" value="VQ"/>
    <property type="match status" value="1"/>
</dbReference>
<evidence type="ECO:0000313" key="6">
    <source>
        <dbReference type="EMBL" id="KAF8705677.1"/>
    </source>
</evidence>
<evidence type="ECO:0000256" key="1">
    <source>
        <dbReference type="ARBA" id="ARBA00004123"/>
    </source>
</evidence>
<protein>
    <recommendedName>
        <fullName evidence="5">VQ domain-containing protein</fullName>
    </recommendedName>
</protein>
<keyword evidence="3" id="KW-0539">Nucleus</keyword>
<evidence type="ECO:0000259" key="5">
    <source>
        <dbReference type="Pfam" id="PF05678"/>
    </source>
</evidence>
<dbReference type="GO" id="GO:0005634">
    <property type="term" value="C:nucleus"/>
    <property type="evidence" value="ECO:0007669"/>
    <property type="project" value="UniProtKB-SubCell"/>
</dbReference>
<dbReference type="EMBL" id="JACEFO010001768">
    <property type="protein sequence ID" value="KAF8705677.1"/>
    <property type="molecule type" value="Genomic_DNA"/>
</dbReference>
<evidence type="ECO:0000256" key="2">
    <source>
        <dbReference type="ARBA" id="ARBA00022553"/>
    </source>
</evidence>
<dbReference type="PANTHER" id="PTHR33402">
    <property type="entry name" value="VQ MOTIF-CONTAINING PROTEIN 11-LIKE"/>
    <property type="match status" value="1"/>
</dbReference>
<dbReference type="AlphaFoldDB" id="A0A835BW41"/>